<name>A0ACC2II29_9PLEO</name>
<organism evidence="1 2">
    <name type="scientific">Boeremia exigua</name>
    <dbReference type="NCBI Taxonomy" id="749465"/>
    <lineage>
        <taxon>Eukaryota</taxon>
        <taxon>Fungi</taxon>
        <taxon>Dikarya</taxon>
        <taxon>Ascomycota</taxon>
        <taxon>Pezizomycotina</taxon>
        <taxon>Dothideomycetes</taxon>
        <taxon>Pleosporomycetidae</taxon>
        <taxon>Pleosporales</taxon>
        <taxon>Pleosporineae</taxon>
        <taxon>Didymellaceae</taxon>
        <taxon>Boeremia</taxon>
    </lineage>
</organism>
<keyword evidence="2" id="KW-1185">Reference proteome</keyword>
<reference evidence="1" key="1">
    <citation type="submission" date="2022-11" db="EMBL/GenBank/DDBJ databases">
        <title>Genome Sequence of Boeremia exigua.</title>
        <authorList>
            <person name="Buettner E."/>
        </authorList>
    </citation>
    <scope>NUCLEOTIDE SEQUENCE</scope>
    <source>
        <strain evidence="1">CU02</strain>
    </source>
</reference>
<proteinExistence type="predicted"/>
<dbReference type="EMBL" id="JAPHNI010000176">
    <property type="protein sequence ID" value="KAJ8114747.1"/>
    <property type="molecule type" value="Genomic_DNA"/>
</dbReference>
<evidence type="ECO:0000313" key="1">
    <source>
        <dbReference type="EMBL" id="KAJ8114747.1"/>
    </source>
</evidence>
<gene>
    <name evidence="1" type="ORF">OPT61_g3445</name>
</gene>
<accession>A0ACC2II29</accession>
<dbReference type="Proteomes" id="UP001153331">
    <property type="component" value="Unassembled WGS sequence"/>
</dbReference>
<protein>
    <submittedName>
        <fullName evidence="1">Uncharacterized protein</fullName>
    </submittedName>
</protein>
<sequence>MSYVARKPSASESQYEYQRFGTLFQPAFYVQHGGLDDDLQEWDRDLQRERRSRRISEPATHDLLEDAEDEVCWRCKRIDFEGMVDDMDNWRDSAYLLGPGTSVVQNAQCSICKLFECLLQQRMQDGKHNDTQYYLVAFPTSALYASAWTWKAPPDEVTQTVSFSILDEISFRDSSRIRLWTWIRSTGCIAPVVAAEGLDGFQARKLGDQVDIAVVKAWLNYCGHHHLGSCTSSESPLHALTKVIDCRSKEVVYLRSGQTYLALSYVWGLPKRNEAEKDPKVSSSQQYPQTIEDAITLTEQLGYSYLWVDRYCIPQDNTATRQTQIAQMDKIYAGAEATIIAAAGDDPHYGLPGIRSREANRTRYATINGQLHTVIPPDPAHEIRASKWNSRAWTYQESMLSKRRIIFCDRQMYFECSAMHCYEAMQAPLHLLHSSLCSRFSEWNEPGLFPVEQHRHVLDQLFHHLALYTVRELSFPNDALSGMLGIFGAFTRRAVAAKSDRTNRRIMQIAGIPIVPNDTLMTYNPIDPPVYHLSREGQFLTGLSWKLAQPAKRRPGFPSWTWAGWYGAVLPRRPCSNATKAQLCRPATSPTSLPPPPQSQSASPTTNAYTPRPASSPPSCTPTTGTPQPTASSSPAPTSLQADPKKNTSG</sequence>
<evidence type="ECO:0000313" key="2">
    <source>
        <dbReference type="Proteomes" id="UP001153331"/>
    </source>
</evidence>
<comment type="caution">
    <text evidence="1">The sequence shown here is derived from an EMBL/GenBank/DDBJ whole genome shotgun (WGS) entry which is preliminary data.</text>
</comment>